<dbReference type="Gene3D" id="2.30.30.190">
    <property type="entry name" value="CAP Gly-rich-like domain"/>
    <property type="match status" value="1"/>
</dbReference>
<dbReference type="InterPro" id="IPR036859">
    <property type="entry name" value="CAP-Gly_dom_sf"/>
</dbReference>
<dbReference type="EnsemblMetazoa" id="PPAI000912-RA">
    <property type="protein sequence ID" value="PPAI000912-PA"/>
    <property type="gene ID" value="PPAI000912"/>
</dbReference>
<evidence type="ECO:0000313" key="1">
    <source>
        <dbReference type="EnsemblMetazoa" id="PPAI000912-PA"/>
    </source>
</evidence>
<protein>
    <submittedName>
        <fullName evidence="1">Uncharacterized protein</fullName>
    </submittedName>
</protein>
<proteinExistence type="predicted"/>
<dbReference type="AlphaFoldDB" id="A0A1B0D0P0"/>
<dbReference type="InterPro" id="IPR000938">
    <property type="entry name" value="CAP-Gly_domain"/>
</dbReference>
<accession>A0A1B0D0P0</accession>
<dbReference type="Pfam" id="PF01302">
    <property type="entry name" value="CAP_GLY"/>
    <property type="match status" value="1"/>
</dbReference>
<dbReference type="EMBL" id="AJVK01021541">
    <property type="status" value="NOT_ANNOTATED_CDS"/>
    <property type="molecule type" value="Genomic_DNA"/>
</dbReference>
<reference evidence="1" key="1">
    <citation type="submission" date="2022-08" db="UniProtKB">
        <authorList>
            <consortium name="EnsemblMetazoa"/>
        </authorList>
    </citation>
    <scope>IDENTIFICATION</scope>
    <source>
        <strain evidence="1">Israel</strain>
    </source>
</reference>
<keyword evidence="2" id="KW-1185">Reference proteome</keyword>
<dbReference type="PROSITE" id="PS50245">
    <property type="entry name" value="CAP_GLY_2"/>
    <property type="match status" value="1"/>
</dbReference>
<organism evidence="1 2">
    <name type="scientific">Phlebotomus papatasi</name>
    <name type="common">Sandfly</name>
    <dbReference type="NCBI Taxonomy" id="29031"/>
    <lineage>
        <taxon>Eukaryota</taxon>
        <taxon>Metazoa</taxon>
        <taxon>Ecdysozoa</taxon>
        <taxon>Arthropoda</taxon>
        <taxon>Hexapoda</taxon>
        <taxon>Insecta</taxon>
        <taxon>Pterygota</taxon>
        <taxon>Neoptera</taxon>
        <taxon>Endopterygota</taxon>
        <taxon>Diptera</taxon>
        <taxon>Nematocera</taxon>
        <taxon>Psychodoidea</taxon>
        <taxon>Psychodidae</taxon>
        <taxon>Phlebotomus</taxon>
        <taxon>Phlebotomus</taxon>
    </lineage>
</organism>
<dbReference type="VEuPathDB" id="VectorBase:PPAI000912"/>
<sequence length="256" mass="28378">MFWGAARGDSFDSTRSYSGSKCFGPIGKHHRSRSVPSVRCAICRQTRIPPSSHMRLSESMHYTPRVAIQESCRGVQGSLPDLRHECLCPARRYHAHSFARSHGDSSGSTDSLLDEAEDFLKRSVDGIFHHEPMHLVPETKAVNRRCSENDIPRDFIPPKQSLPFLPRTPKCLKPGHLAKVILKNGRVAIGKIRYIGPVASMVESSGDNGEETFVGLQLATTFGDCDGTIDGKKFFDCDPLHGVFVPFKKVIMAWSA</sequence>
<dbReference type="SUPFAM" id="SSF74924">
    <property type="entry name" value="Cap-Gly domain"/>
    <property type="match status" value="1"/>
</dbReference>
<dbReference type="VEuPathDB" id="VectorBase:PPAPM1_001852"/>
<evidence type="ECO:0000313" key="2">
    <source>
        <dbReference type="Proteomes" id="UP000092462"/>
    </source>
</evidence>
<dbReference type="SMART" id="SM01052">
    <property type="entry name" value="CAP_GLY"/>
    <property type="match status" value="1"/>
</dbReference>
<name>A0A1B0D0P0_PHLPP</name>
<dbReference type="Proteomes" id="UP000092462">
    <property type="component" value="Unassembled WGS sequence"/>
</dbReference>